<dbReference type="EMBL" id="LLXI01000061">
    <property type="protein sequence ID" value="PKY39378.1"/>
    <property type="molecule type" value="Genomic_DNA"/>
</dbReference>
<accession>A0A2I1FYB6</accession>
<keyword evidence="1" id="KW-1133">Transmembrane helix</keyword>
<name>A0A2I1FYB6_9GLOM</name>
<evidence type="ECO:0000313" key="2">
    <source>
        <dbReference type="EMBL" id="PKY39378.1"/>
    </source>
</evidence>
<evidence type="ECO:0000313" key="3">
    <source>
        <dbReference type="Proteomes" id="UP000234323"/>
    </source>
</evidence>
<dbReference type="AlphaFoldDB" id="A0A2I1FYB6"/>
<keyword evidence="1" id="KW-0472">Membrane</keyword>
<keyword evidence="3" id="KW-1185">Reference proteome</keyword>
<reference evidence="2 3" key="1">
    <citation type="submission" date="2015-10" db="EMBL/GenBank/DDBJ databases">
        <title>Genome analyses suggest a sexual origin of heterokaryosis in a supposedly ancient asexual fungus.</title>
        <authorList>
            <person name="Ropars J."/>
            <person name="Sedzielewska K."/>
            <person name="Noel J."/>
            <person name="Charron P."/>
            <person name="Farinelli L."/>
            <person name="Marton T."/>
            <person name="Kruger M."/>
            <person name="Pelin A."/>
            <person name="Brachmann A."/>
            <person name="Corradi N."/>
        </authorList>
    </citation>
    <scope>NUCLEOTIDE SEQUENCE [LARGE SCALE GENOMIC DNA]</scope>
    <source>
        <strain evidence="2 3">A4</strain>
    </source>
</reference>
<dbReference type="Proteomes" id="UP000234323">
    <property type="component" value="Unassembled WGS sequence"/>
</dbReference>
<organism evidence="2 3">
    <name type="scientific">Rhizophagus irregularis</name>
    <dbReference type="NCBI Taxonomy" id="588596"/>
    <lineage>
        <taxon>Eukaryota</taxon>
        <taxon>Fungi</taxon>
        <taxon>Fungi incertae sedis</taxon>
        <taxon>Mucoromycota</taxon>
        <taxon>Glomeromycotina</taxon>
        <taxon>Glomeromycetes</taxon>
        <taxon>Glomerales</taxon>
        <taxon>Glomeraceae</taxon>
        <taxon>Rhizophagus</taxon>
    </lineage>
</organism>
<proteinExistence type="predicted"/>
<feature type="transmembrane region" description="Helical" evidence="1">
    <location>
        <begin position="20"/>
        <end position="43"/>
    </location>
</feature>
<protein>
    <submittedName>
        <fullName evidence="2">Uncharacterized protein</fullName>
    </submittedName>
</protein>
<comment type="caution">
    <text evidence="2">The sequence shown here is derived from an EMBL/GenBank/DDBJ whole genome shotgun (WGS) entry which is preliminary data.</text>
</comment>
<gene>
    <name evidence="2" type="ORF">RhiirA4_452554</name>
</gene>
<keyword evidence="1" id="KW-0812">Transmembrane</keyword>
<evidence type="ECO:0000256" key="1">
    <source>
        <dbReference type="SAM" id="Phobius"/>
    </source>
</evidence>
<sequence length="88" mass="10085">MIASVEQEFDWNENHGLKNYSIQIIYISFRFNTKIGSLFIFLFPIYVKKNSWCHPAGIGCNPNSNNIISSRMLISNVSSVTNAKWLPD</sequence>